<dbReference type="OrthoDB" id="2159131at2759"/>
<gene>
    <name evidence="4" type="ORF">ONB1V03_LOCUS15383</name>
</gene>
<feature type="compositionally biased region" description="Basic and acidic residues" evidence="2">
    <location>
        <begin position="253"/>
        <end position="274"/>
    </location>
</feature>
<accession>A0A7R9MFB5</accession>
<evidence type="ECO:0000313" key="5">
    <source>
        <dbReference type="Proteomes" id="UP000728032"/>
    </source>
</evidence>
<dbReference type="InterPro" id="IPR039875">
    <property type="entry name" value="LENG1-like"/>
</dbReference>
<dbReference type="SMART" id="SM01083">
    <property type="entry name" value="Cir_N"/>
    <property type="match status" value="1"/>
</dbReference>
<dbReference type="EMBL" id="OC930598">
    <property type="protein sequence ID" value="CAD7658763.1"/>
    <property type="molecule type" value="Genomic_DNA"/>
</dbReference>
<evidence type="ECO:0000256" key="1">
    <source>
        <dbReference type="SAM" id="Coils"/>
    </source>
</evidence>
<feature type="compositionally biased region" description="Basic residues" evidence="2">
    <location>
        <begin position="210"/>
        <end position="229"/>
    </location>
</feature>
<evidence type="ECO:0000259" key="3">
    <source>
        <dbReference type="SMART" id="SM01083"/>
    </source>
</evidence>
<dbReference type="PANTHER" id="PTHR22093:SF0">
    <property type="entry name" value="LEUKOCYTE RECEPTOR CLUSTER MEMBER 1"/>
    <property type="match status" value="1"/>
</dbReference>
<dbReference type="InterPro" id="IPR019339">
    <property type="entry name" value="CIR_N_dom"/>
</dbReference>
<sequence length="307" mass="36310">MNILHHKSWHVRNRNNIERVKRDEEKARNEELEKQKRILLAESESRITLLRHRLKGDDHQTGDVDTEANGEQTSAAGSSHLDVFKDFGDKIKTKNSEYEKEVKDEKEKFETKTGILQYLVDKESDANSVWYLDSHEKRMKLMARDVDPNDVEKQLKDNKLKTMNDPIEDMKKYLKVMKSKSEDKTQKTNKQKTSHKSSKDVLKRTETIVKKKSKKSKKSKKHKKKRRKRMSSESSDDSQDDRTSSQNVSKSLEQLRAERLERERVERERTRDLLYGKTNKEEVVMDDRLRSYNSQFNPEIARQNADK</sequence>
<protein>
    <recommendedName>
        <fullName evidence="3">CBF1-interacting co-repressor CIR N-terminal domain-containing protein</fullName>
    </recommendedName>
</protein>
<keyword evidence="1" id="KW-0175">Coiled coil</keyword>
<keyword evidence="5" id="KW-1185">Reference proteome</keyword>
<feature type="domain" description="CBF1-interacting co-repressor CIR N-terminal" evidence="3">
    <location>
        <begin position="8"/>
        <end position="44"/>
    </location>
</feature>
<feature type="region of interest" description="Disordered" evidence="2">
    <location>
        <begin position="178"/>
        <end position="274"/>
    </location>
</feature>
<evidence type="ECO:0000313" key="4">
    <source>
        <dbReference type="EMBL" id="CAD7658763.1"/>
    </source>
</evidence>
<proteinExistence type="predicted"/>
<feature type="compositionally biased region" description="Basic and acidic residues" evidence="2">
    <location>
        <begin position="197"/>
        <end position="209"/>
    </location>
</feature>
<organism evidence="4">
    <name type="scientific">Oppiella nova</name>
    <dbReference type="NCBI Taxonomy" id="334625"/>
    <lineage>
        <taxon>Eukaryota</taxon>
        <taxon>Metazoa</taxon>
        <taxon>Ecdysozoa</taxon>
        <taxon>Arthropoda</taxon>
        <taxon>Chelicerata</taxon>
        <taxon>Arachnida</taxon>
        <taxon>Acari</taxon>
        <taxon>Acariformes</taxon>
        <taxon>Sarcoptiformes</taxon>
        <taxon>Oribatida</taxon>
        <taxon>Brachypylina</taxon>
        <taxon>Oppioidea</taxon>
        <taxon>Oppiidae</taxon>
        <taxon>Oppiella</taxon>
    </lineage>
</organism>
<feature type="region of interest" description="Disordered" evidence="2">
    <location>
        <begin position="53"/>
        <end position="76"/>
    </location>
</feature>
<dbReference type="PANTHER" id="PTHR22093">
    <property type="entry name" value="LEUKOCYTE RECEPTOR CLUSTER LRC MEMBER 1"/>
    <property type="match status" value="1"/>
</dbReference>
<dbReference type="Proteomes" id="UP000728032">
    <property type="component" value="Unassembled WGS sequence"/>
</dbReference>
<feature type="compositionally biased region" description="Basic residues" evidence="2">
    <location>
        <begin position="187"/>
        <end position="196"/>
    </location>
</feature>
<name>A0A7R9MFB5_9ACAR</name>
<dbReference type="AlphaFoldDB" id="A0A7R9MFB5"/>
<evidence type="ECO:0000256" key="2">
    <source>
        <dbReference type="SAM" id="MobiDB-lite"/>
    </source>
</evidence>
<reference evidence="4" key="1">
    <citation type="submission" date="2020-11" db="EMBL/GenBank/DDBJ databases">
        <authorList>
            <person name="Tran Van P."/>
        </authorList>
    </citation>
    <scope>NUCLEOTIDE SEQUENCE</scope>
</reference>
<dbReference type="EMBL" id="CAJPVJ010015773">
    <property type="protein sequence ID" value="CAG2175949.1"/>
    <property type="molecule type" value="Genomic_DNA"/>
</dbReference>
<feature type="coiled-coil region" evidence="1">
    <location>
        <begin position="10"/>
        <end position="42"/>
    </location>
</feature>